<comment type="caution">
    <text evidence="1">The sequence shown here is derived from an EMBL/GenBank/DDBJ whole genome shotgun (WGS) entry which is preliminary data.</text>
</comment>
<name>A0A1I0KCF5_9FIRM</name>
<evidence type="ECO:0008006" key="3">
    <source>
        <dbReference type="Google" id="ProtNLM"/>
    </source>
</evidence>
<evidence type="ECO:0000313" key="2">
    <source>
        <dbReference type="Proteomes" id="UP000182121"/>
    </source>
</evidence>
<dbReference type="Proteomes" id="UP000182121">
    <property type="component" value="Unassembled WGS sequence"/>
</dbReference>
<protein>
    <recommendedName>
        <fullName evidence="3">Phage protein</fullName>
    </recommendedName>
</protein>
<proteinExistence type="predicted"/>
<reference evidence="1 2" key="1">
    <citation type="submission" date="2016-10" db="EMBL/GenBank/DDBJ databases">
        <authorList>
            <person name="Varghese N."/>
            <person name="Submissions S."/>
        </authorList>
    </citation>
    <scope>NUCLEOTIDE SEQUENCE [LARGE SCALE GENOMIC DNA]</scope>
    <source>
        <strain evidence="1 2">NLAE-zl-C196</strain>
    </source>
</reference>
<sequence length="128" mass="14096">MIRDAIKQAQRIHRKAIEATYDGTCRIYGMQSVKDPVTKVTRQEEVLVQDGIACHLSYSSTAPAAGSDTVTAVVQTIKLFLAPEWVISPGSRIEVTQQGRTESYAQSGKAAVYPSHQEILLDLWKGYA</sequence>
<accession>A0A1I0KCF5</accession>
<organism evidence="1 2">
    <name type="scientific">Enterocloster clostridioformis</name>
    <dbReference type="NCBI Taxonomy" id="1531"/>
    <lineage>
        <taxon>Bacteria</taxon>
        <taxon>Bacillati</taxon>
        <taxon>Bacillota</taxon>
        <taxon>Clostridia</taxon>
        <taxon>Lachnospirales</taxon>
        <taxon>Lachnospiraceae</taxon>
        <taxon>Enterocloster</taxon>
    </lineage>
</organism>
<evidence type="ECO:0000313" key="1">
    <source>
        <dbReference type="EMBL" id="SEU20957.1"/>
    </source>
</evidence>
<gene>
    <name evidence="1" type="ORF">SAMN05216521_11091</name>
</gene>
<dbReference type="EMBL" id="FOIO01000109">
    <property type="protein sequence ID" value="SEU20957.1"/>
    <property type="molecule type" value="Genomic_DNA"/>
</dbReference>
<dbReference type="RefSeq" id="WP_081352115.1">
    <property type="nucleotide sequence ID" value="NZ_FOIO01000109.1"/>
</dbReference>
<dbReference type="AlphaFoldDB" id="A0A1I0KCF5"/>